<dbReference type="GO" id="GO:0000781">
    <property type="term" value="C:chromosome, telomeric region"/>
    <property type="evidence" value="ECO:0000318"/>
    <property type="project" value="GO_Central"/>
</dbReference>
<evidence type="ECO:0000256" key="2">
    <source>
        <dbReference type="ARBA" id="ARBA00007815"/>
    </source>
</evidence>
<dbReference type="InParanoid" id="A0A1B6QR42"/>
<dbReference type="PANTHER" id="PTHR13989">
    <property type="entry name" value="REPLICATION PROTEIN A-RELATED"/>
    <property type="match status" value="1"/>
</dbReference>
<dbReference type="SUPFAM" id="SSF57850">
    <property type="entry name" value="RING/U-box"/>
    <property type="match status" value="1"/>
</dbReference>
<name>A0A1B6QR42_SORBI</name>
<evidence type="ECO:0000313" key="11">
    <source>
        <dbReference type="EMBL" id="KXG40391.1"/>
    </source>
</evidence>
<feature type="region of interest" description="Disordered" evidence="9">
    <location>
        <begin position="1"/>
        <end position="20"/>
    </location>
</feature>
<evidence type="ECO:0000256" key="1">
    <source>
        <dbReference type="ARBA" id="ARBA00004123"/>
    </source>
</evidence>
<organism evidence="11 12">
    <name type="scientific">Sorghum bicolor</name>
    <name type="common">Sorghum</name>
    <name type="synonym">Sorghum vulgare</name>
    <dbReference type="NCBI Taxonomy" id="4558"/>
    <lineage>
        <taxon>Eukaryota</taxon>
        <taxon>Viridiplantae</taxon>
        <taxon>Streptophyta</taxon>
        <taxon>Embryophyta</taxon>
        <taxon>Tracheophyta</taxon>
        <taxon>Spermatophyta</taxon>
        <taxon>Magnoliopsida</taxon>
        <taxon>Liliopsida</taxon>
        <taxon>Poales</taxon>
        <taxon>Poaceae</taxon>
        <taxon>PACMAD clade</taxon>
        <taxon>Panicoideae</taxon>
        <taxon>Andropogonodae</taxon>
        <taxon>Andropogoneae</taxon>
        <taxon>Sorghinae</taxon>
        <taxon>Sorghum</taxon>
    </lineage>
</organism>
<dbReference type="OrthoDB" id="642539at2759"/>
<dbReference type="Pfam" id="PF13639">
    <property type="entry name" value="zf-RING_2"/>
    <property type="match status" value="1"/>
</dbReference>
<dbReference type="Gene3D" id="1.10.10.10">
    <property type="entry name" value="Winged helix-like DNA-binding domain superfamily/Winged helix DNA-binding domain"/>
    <property type="match status" value="3"/>
</dbReference>
<keyword evidence="8" id="KW-0862">Zinc</keyword>
<dbReference type="EMBL" id="CM000760">
    <property type="protein sequence ID" value="KXG40391.1"/>
    <property type="molecule type" value="Genomic_DNA"/>
</dbReference>
<dbReference type="GO" id="GO:0000724">
    <property type="term" value="P:double-strand break repair via homologous recombination"/>
    <property type="evidence" value="ECO:0000318"/>
    <property type="project" value="GO_Central"/>
</dbReference>
<dbReference type="GO" id="GO:0035861">
    <property type="term" value="C:site of double-strand break"/>
    <property type="evidence" value="ECO:0000318"/>
    <property type="project" value="GO_Central"/>
</dbReference>
<dbReference type="InterPro" id="IPR001841">
    <property type="entry name" value="Znf_RING"/>
</dbReference>
<gene>
    <name evidence="11" type="ORF">SORBI_3001G538500</name>
</gene>
<sequence length="382" mass="42734">MGMGDVVQQSGHGRGEAGNGGARVSAAAAAEGGDVGGRPTCCVCMEPWTDSGAHRICCIPCGHVYGRSCLESWLSRGGTTSAKCPQCAKRFALEHIINLYAPGNLWDRHIQAPVTSGPSGSETDLLKQVLDILQEPASIEKEYGVHFDEIVKRFRLPERNIWDALMQHVDMGNIYNTIDDFHFMPAVFEWHPSVQQSYYQQRVLTLQAPVTSGPSGSESDLLKQVLDILHEPANIEREHGVHVDEIVKRFRLPERNIRDAIMQLVDMGCIYNTIDDFHFKSAGIPDLHPSVQQTYYQQRMSTFQAPVTSGPSGSETDLLKQVLDILQEPASIEKQHGVHFDEIVKRFKLPERKIMDALMYHLDAGHIYTTIDDYHFVPVIWG</sequence>
<evidence type="ECO:0000256" key="5">
    <source>
        <dbReference type="ARBA" id="ARBA00023172"/>
    </source>
</evidence>
<keyword evidence="8" id="KW-0863">Zinc-finger</keyword>
<dbReference type="GO" id="GO:0008270">
    <property type="term" value="F:zinc ion binding"/>
    <property type="evidence" value="ECO:0007669"/>
    <property type="project" value="UniProtKB-KW"/>
</dbReference>
<dbReference type="GO" id="GO:0006260">
    <property type="term" value="P:DNA replication"/>
    <property type="evidence" value="ECO:0000318"/>
    <property type="project" value="GO_Central"/>
</dbReference>
<comment type="subcellular location">
    <subcellularLocation>
        <location evidence="1">Nucleus</location>
    </subcellularLocation>
</comment>
<dbReference type="GO" id="GO:0005662">
    <property type="term" value="C:DNA replication factor A complex"/>
    <property type="evidence" value="ECO:0000318"/>
    <property type="project" value="GO_Central"/>
</dbReference>
<feature type="domain" description="RING-type" evidence="10">
    <location>
        <begin position="41"/>
        <end position="87"/>
    </location>
</feature>
<dbReference type="PANTHER" id="PTHR13989:SF16">
    <property type="entry name" value="REPLICATION PROTEIN A2"/>
    <property type="match status" value="1"/>
</dbReference>
<dbReference type="AlphaFoldDB" id="A0A1B6QR42"/>
<dbReference type="Gramene" id="KXG40391">
    <property type="protein sequence ID" value="KXG40391"/>
    <property type="gene ID" value="SORBI_3001G538500"/>
</dbReference>
<dbReference type="Pfam" id="PF08784">
    <property type="entry name" value="RPA_C"/>
    <property type="match status" value="3"/>
</dbReference>
<dbReference type="ExpressionAtlas" id="A0A1B6QR42">
    <property type="expression patterns" value="baseline and differential"/>
</dbReference>
<dbReference type="STRING" id="4558.A0A1B6QR42"/>
<keyword evidence="5" id="KW-0233">DNA recombination</keyword>
<keyword evidence="4" id="KW-0238">DNA-binding</keyword>
<dbReference type="Gene3D" id="3.30.40.10">
    <property type="entry name" value="Zinc/RING finger domain, C3HC4 (zinc finger)"/>
    <property type="match status" value="1"/>
</dbReference>
<evidence type="ECO:0000259" key="10">
    <source>
        <dbReference type="PROSITE" id="PS50089"/>
    </source>
</evidence>
<dbReference type="FunFam" id="1.10.10.10:FF:000168">
    <property type="entry name" value="Replication protein A 32 kDa subunit"/>
    <property type="match status" value="2"/>
</dbReference>
<keyword evidence="12" id="KW-1185">Reference proteome</keyword>
<dbReference type="SUPFAM" id="SSF46785">
    <property type="entry name" value="Winged helix' DNA-binding domain"/>
    <property type="match status" value="3"/>
</dbReference>
<dbReference type="InterPro" id="IPR040260">
    <property type="entry name" value="RFA2-like"/>
</dbReference>
<proteinExistence type="inferred from homology"/>
<dbReference type="GO" id="GO:0042162">
    <property type="term" value="F:telomeric DNA binding"/>
    <property type="evidence" value="ECO:0000318"/>
    <property type="project" value="GO_Central"/>
</dbReference>
<protein>
    <recommendedName>
        <fullName evidence="10">RING-type domain-containing protein</fullName>
    </recommendedName>
</protein>
<evidence type="ECO:0000256" key="8">
    <source>
        <dbReference type="PROSITE-ProRule" id="PRU00175"/>
    </source>
</evidence>
<reference evidence="12" key="2">
    <citation type="journal article" date="2018" name="Plant J.">
        <title>The Sorghum bicolor reference genome: improved assembly, gene annotations, a transcriptome atlas, and signatures of genome organization.</title>
        <authorList>
            <person name="McCormick R.F."/>
            <person name="Truong S.K."/>
            <person name="Sreedasyam A."/>
            <person name="Jenkins J."/>
            <person name="Shu S."/>
            <person name="Sims D."/>
            <person name="Kennedy M."/>
            <person name="Amirebrahimi M."/>
            <person name="Weers B.D."/>
            <person name="McKinley B."/>
            <person name="Mattison A."/>
            <person name="Morishige D.T."/>
            <person name="Grimwood J."/>
            <person name="Schmutz J."/>
            <person name="Mullet J.E."/>
        </authorList>
    </citation>
    <scope>NUCLEOTIDE SEQUENCE [LARGE SCALE GENOMIC DNA]</scope>
    <source>
        <strain evidence="12">cv. BTx623</strain>
    </source>
</reference>
<keyword evidence="3" id="KW-0227">DNA damage</keyword>
<evidence type="ECO:0000256" key="9">
    <source>
        <dbReference type="SAM" id="MobiDB-lite"/>
    </source>
</evidence>
<dbReference type="InterPro" id="IPR036388">
    <property type="entry name" value="WH-like_DNA-bd_sf"/>
</dbReference>
<keyword evidence="8" id="KW-0479">Metal-binding</keyword>
<evidence type="ECO:0000256" key="4">
    <source>
        <dbReference type="ARBA" id="ARBA00023125"/>
    </source>
</evidence>
<comment type="similarity">
    <text evidence="2">Belongs to the replication factor A protein 2 family.</text>
</comment>
<dbReference type="CDD" id="cd16450">
    <property type="entry name" value="mRING-C3HGC3_RFWD3"/>
    <property type="match status" value="1"/>
</dbReference>
<dbReference type="InterPro" id="IPR013083">
    <property type="entry name" value="Znf_RING/FYVE/PHD"/>
</dbReference>
<reference evidence="11 12" key="1">
    <citation type="journal article" date="2009" name="Nature">
        <title>The Sorghum bicolor genome and the diversification of grasses.</title>
        <authorList>
            <person name="Paterson A.H."/>
            <person name="Bowers J.E."/>
            <person name="Bruggmann R."/>
            <person name="Dubchak I."/>
            <person name="Grimwood J."/>
            <person name="Gundlach H."/>
            <person name="Haberer G."/>
            <person name="Hellsten U."/>
            <person name="Mitros T."/>
            <person name="Poliakov A."/>
            <person name="Schmutz J."/>
            <person name="Spannagl M."/>
            <person name="Tang H."/>
            <person name="Wang X."/>
            <person name="Wicker T."/>
            <person name="Bharti A.K."/>
            <person name="Chapman J."/>
            <person name="Feltus F.A."/>
            <person name="Gowik U."/>
            <person name="Grigoriev I.V."/>
            <person name="Lyons E."/>
            <person name="Maher C.A."/>
            <person name="Martis M."/>
            <person name="Narechania A."/>
            <person name="Otillar R.P."/>
            <person name="Penning B.W."/>
            <person name="Salamov A.A."/>
            <person name="Wang Y."/>
            <person name="Zhang L."/>
            <person name="Carpita N.C."/>
            <person name="Freeling M."/>
            <person name="Gingle A.R."/>
            <person name="Hash C.T."/>
            <person name="Keller B."/>
            <person name="Klein P."/>
            <person name="Kresovich S."/>
            <person name="McCann M.C."/>
            <person name="Ming R."/>
            <person name="Peterson D.G."/>
            <person name="Mehboob-ur-Rahman"/>
            <person name="Ware D."/>
            <person name="Westhoff P."/>
            <person name="Mayer K.F."/>
            <person name="Messing J."/>
            <person name="Rokhsar D.S."/>
        </authorList>
    </citation>
    <scope>NUCLEOTIDE SEQUENCE [LARGE SCALE GENOMIC DNA]</scope>
    <source>
        <strain evidence="12">cv. BTx623</strain>
    </source>
</reference>
<dbReference type="InterPro" id="IPR014892">
    <property type="entry name" value="RPA_C"/>
</dbReference>
<dbReference type="GO" id="GO:0003697">
    <property type="term" value="F:single-stranded DNA binding"/>
    <property type="evidence" value="ECO:0000318"/>
    <property type="project" value="GO_Central"/>
</dbReference>
<accession>A0A1B6QR42</accession>
<evidence type="ECO:0000256" key="6">
    <source>
        <dbReference type="ARBA" id="ARBA00023204"/>
    </source>
</evidence>
<dbReference type="eggNOG" id="KOG1645">
    <property type="taxonomic scope" value="Eukaryota"/>
</dbReference>
<evidence type="ECO:0000313" key="12">
    <source>
        <dbReference type="Proteomes" id="UP000000768"/>
    </source>
</evidence>
<keyword evidence="7" id="KW-0539">Nucleus</keyword>
<keyword evidence="6" id="KW-0234">DNA repair</keyword>
<dbReference type="InterPro" id="IPR036390">
    <property type="entry name" value="WH_DNA-bd_sf"/>
</dbReference>
<dbReference type="Proteomes" id="UP000000768">
    <property type="component" value="Chromosome 1"/>
</dbReference>
<evidence type="ECO:0000256" key="7">
    <source>
        <dbReference type="ARBA" id="ARBA00023242"/>
    </source>
</evidence>
<dbReference type="PROSITE" id="PS50089">
    <property type="entry name" value="ZF_RING_2"/>
    <property type="match status" value="1"/>
</dbReference>
<dbReference type="GO" id="GO:0006289">
    <property type="term" value="P:nucleotide-excision repair"/>
    <property type="evidence" value="ECO:0000318"/>
    <property type="project" value="GO_Central"/>
</dbReference>
<evidence type="ECO:0000256" key="3">
    <source>
        <dbReference type="ARBA" id="ARBA00022763"/>
    </source>
</evidence>